<dbReference type="NCBIfam" id="TIGR01473">
    <property type="entry name" value="cyoE_ctaB"/>
    <property type="match status" value="1"/>
</dbReference>
<evidence type="ECO:0000256" key="6">
    <source>
        <dbReference type="ARBA" id="ARBA00022989"/>
    </source>
</evidence>
<dbReference type="GO" id="GO:0006784">
    <property type="term" value="P:heme A biosynthetic process"/>
    <property type="evidence" value="ECO:0007669"/>
    <property type="project" value="TreeGrafter"/>
</dbReference>
<comment type="subcellular location">
    <subcellularLocation>
        <location evidence="1">Membrane</location>
        <topology evidence="1">Multi-pass membrane protein</topology>
    </subcellularLocation>
</comment>
<sequence>VFAFLFIVQQPWFHVPSLFRKNERDFDSYQITAVFLTSTFQYIIIAVVYSKSHPYRKTIFNNHWFFAVIAFCVVLCLWITLSPLAFMIKLLELKMPPFIKYRLVIVMLAGIHWLLAYAAEAYIIDGLLVWLLERPRFNRRTSRFMRIVERVAKSPSWCSASSSDDSAKYSSSKLSDSVHSFYMRVVNRCLSRRHGSLWVKKYRRPVVLSFGASEQKAIEIILDGDWPFAKCSLLHGYAKSAIINSVRRSNQMALPERKEPINFLEPRALAKDVITEMDEPSPNAAACVSHEQCLQDEFRFVVRRCLQANNTVDQWTPFRRASITQLPLVYSQLSKARLSSLVVMTAALGYFMCPLMQPCYVASLVSCCVGTALMSFGANALNQLIEFPFDSQMQRTCNRVLVRNRISWEHALGFAVLSSISGFVILYNTTSSMTAMLGLLNIALYAFVYTPLKRITYYNTFIGSFVGAIPPLMGWTAAAGGTLCLPALVLGGILYSWQFPHFSALSWKIRRDYSKAGFRMMCILHPKLCKQTALSFSVMLTVLCSIAAPVTELTSWTFTAVSFPLNAYLCASSYR</sequence>
<dbReference type="InterPro" id="IPR006369">
    <property type="entry name" value="Protohaem_IX_farnesylTrfase"/>
</dbReference>
<evidence type="ECO:0000256" key="1">
    <source>
        <dbReference type="ARBA" id="ARBA00004141"/>
    </source>
</evidence>
<dbReference type="InterPro" id="IPR030470">
    <property type="entry name" value="UbiA_prenylTrfase_CS"/>
</dbReference>
<name>A0A183IXP1_9BILA</name>
<evidence type="ECO:0000256" key="3">
    <source>
        <dbReference type="ARBA" id="ARBA00016335"/>
    </source>
</evidence>
<dbReference type="PANTHER" id="PTHR43448:SF2">
    <property type="entry name" value="PROTOHEME IX FARNESYLTRANSFERASE, MITOCHONDRIAL"/>
    <property type="match status" value="1"/>
</dbReference>
<dbReference type="SUPFAM" id="SSF81665">
    <property type="entry name" value="Calcium ATPase, transmembrane domain M"/>
    <property type="match status" value="1"/>
</dbReference>
<feature type="transmembrane region" description="Helical" evidence="10">
    <location>
        <begin position="101"/>
        <end position="132"/>
    </location>
</feature>
<feature type="transmembrane region" description="Helical" evidence="10">
    <location>
        <begin position="433"/>
        <end position="450"/>
    </location>
</feature>
<dbReference type="WBParaSite" id="SBAD_0000869801-mRNA-1">
    <property type="protein sequence ID" value="SBAD_0000869801-mRNA-1"/>
    <property type="gene ID" value="SBAD_0000869801"/>
</dbReference>
<dbReference type="Gene3D" id="1.10.357.140">
    <property type="entry name" value="UbiA prenyltransferase"/>
    <property type="match status" value="1"/>
</dbReference>
<keyword evidence="8 10" id="KW-0472">Membrane</keyword>
<gene>
    <name evidence="11" type="ORF">SBAD_LOCUS8389</name>
</gene>
<keyword evidence="12" id="KW-1185">Reference proteome</keyword>
<evidence type="ECO:0000313" key="11">
    <source>
        <dbReference type="EMBL" id="VDP16869.1"/>
    </source>
</evidence>
<feature type="transmembrane region" description="Helical" evidence="10">
    <location>
        <begin position="485"/>
        <end position="507"/>
    </location>
</feature>
<dbReference type="OrthoDB" id="5211at2759"/>
<evidence type="ECO:0000256" key="10">
    <source>
        <dbReference type="SAM" id="Phobius"/>
    </source>
</evidence>
<protein>
    <recommendedName>
        <fullName evidence="3">Protoheme IX farnesyltransferase, mitochondrial</fullName>
    </recommendedName>
    <alternativeName>
        <fullName evidence="9">Heme O synthase</fullName>
    </alternativeName>
</protein>
<evidence type="ECO:0000256" key="4">
    <source>
        <dbReference type="ARBA" id="ARBA00022679"/>
    </source>
</evidence>
<feature type="transmembrane region" description="Helical" evidence="10">
    <location>
        <begin position="457"/>
        <end position="479"/>
    </location>
</feature>
<evidence type="ECO:0000256" key="7">
    <source>
        <dbReference type="ARBA" id="ARBA00023133"/>
    </source>
</evidence>
<keyword evidence="5 10" id="KW-0812">Transmembrane</keyword>
<evidence type="ECO:0000256" key="8">
    <source>
        <dbReference type="ARBA" id="ARBA00023136"/>
    </source>
</evidence>
<evidence type="ECO:0000256" key="9">
    <source>
        <dbReference type="ARBA" id="ARBA00030253"/>
    </source>
</evidence>
<dbReference type="InterPro" id="IPR044878">
    <property type="entry name" value="UbiA_sf"/>
</dbReference>
<feature type="transmembrane region" description="Helical" evidence="10">
    <location>
        <begin position="363"/>
        <end position="385"/>
    </location>
</feature>
<dbReference type="Pfam" id="PF01040">
    <property type="entry name" value="UbiA"/>
    <property type="match status" value="1"/>
</dbReference>
<dbReference type="PANTHER" id="PTHR43448">
    <property type="entry name" value="PROTOHEME IX FARNESYLTRANSFERASE, MITOCHONDRIAL"/>
    <property type="match status" value="1"/>
</dbReference>
<dbReference type="AlphaFoldDB" id="A0A183IXP1"/>
<evidence type="ECO:0000313" key="12">
    <source>
        <dbReference type="Proteomes" id="UP000270296"/>
    </source>
</evidence>
<proteinExistence type="inferred from homology"/>
<feature type="transmembrane region" description="Helical" evidence="10">
    <location>
        <begin position="29"/>
        <end position="50"/>
    </location>
</feature>
<comment type="similarity">
    <text evidence="2">Belongs to the UbiA prenyltransferase family.</text>
</comment>
<keyword evidence="4" id="KW-0808">Transferase</keyword>
<evidence type="ECO:0000313" key="13">
    <source>
        <dbReference type="WBParaSite" id="SBAD_0000869801-mRNA-1"/>
    </source>
</evidence>
<organism evidence="13">
    <name type="scientific">Soboliphyme baturini</name>
    <dbReference type="NCBI Taxonomy" id="241478"/>
    <lineage>
        <taxon>Eukaryota</taxon>
        <taxon>Metazoa</taxon>
        <taxon>Ecdysozoa</taxon>
        <taxon>Nematoda</taxon>
        <taxon>Enoplea</taxon>
        <taxon>Dorylaimia</taxon>
        <taxon>Dioctophymatida</taxon>
        <taxon>Dioctophymatoidea</taxon>
        <taxon>Soboliphymatidae</taxon>
        <taxon>Soboliphyme</taxon>
    </lineage>
</organism>
<feature type="transmembrane region" description="Helical" evidence="10">
    <location>
        <begin position="62"/>
        <end position="81"/>
    </location>
</feature>
<dbReference type="GO" id="GO:0008495">
    <property type="term" value="F:protoheme IX farnesyltransferase activity"/>
    <property type="evidence" value="ECO:0007669"/>
    <property type="project" value="InterPro"/>
</dbReference>
<reference evidence="13" key="1">
    <citation type="submission" date="2016-06" db="UniProtKB">
        <authorList>
            <consortium name="WormBaseParasite"/>
        </authorList>
    </citation>
    <scope>IDENTIFICATION</scope>
</reference>
<feature type="transmembrane region" description="Helical" evidence="10">
    <location>
        <begin position="528"/>
        <end position="550"/>
    </location>
</feature>
<dbReference type="GO" id="GO:0016020">
    <property type="term" value="C:membrane"/>
    <property type="evidence" value="ECO:0007669"/>
    <property type="project" value="UniProtKB-SubCell"/>
</dbReference>
<dbReference type="Proteomes" id="UP000270296">
    <property type="component" value="Unassembled WGS sequence"/>
</dbReference>
<reference evidence="11 12" key="2">
    <citation type="submission" date="2018-11" db="EMBL/GenBank/DDBJ databases">
        <authorList>
            <consortium name="Pathogen Informatics"/>
        </authorList>
    </citation>
    <scope>NUCLEOTIDE SEQUENCE [LARGE SCALE GENOMIC DNA]</scope>
</reference>
<keyword evidence="6 10" id="KW-1133">Transmembrane helix</keyword>
<dbReference type="GO" id="GO:0005739">
    <property type="term" value="C:mitochondrion"/>
    <property type="evidence" value="ECO:0007669"/>
    <property type="project" value="TreeGrafter"/>
</dbReference>
<evidence type="ECO:0000256" key="2">
    <source>
        <dbReference type="ARBA" id="ARBA00005985"/>
    </source>
</evidence>
<evidence type="ECO:0000256" key="5">
    <source>
        <dbReference type="ARBA" id="ARBA00022692"/>
    </source>
</evidence>
<dbReference type="CDD" id="cd13957">
    <property type="entry name" value="PT_UbiA_Cox10"/>
    <property type="match status" value="1"/>
</dbReference>
<dbReference type="FunFam" id="1.10.357.140:FF:000006">
    <property type="entry name" value="Protoheme IX farnesyltransferase, mitochondrial"/>
    <property type="match status" value="1"/>
</dbReference>
<dbReference type="InterPro" id="IPR000537">
    <property type="entry name" value="UbiA_prenyltransferase"/>
</dbReference>
<dbReference type="InterPro" id="IPR023298">
    <property type="entry name" value="ATPase_P-typ_TM_dom_sf"/>
</dbReference>
<keyword evidence="7" id="KW-0350">Heme biosynthesis</keyword>
<dbReference type="PROSITE" id="PS00943">
    <property type="entry name" value="UBIA"/>
    <property type="match status" value="1"/>
</dbReference>
<accession>A0A183IXP1</accession>
<dbReference type="EMBL" id="UZAM01011545">
    <property type="protein sequence ID" value="VDP16869.1"/>
    <property type="molecule type" value="Genomic_DNA"/>
</dbReference>